<feature type="compositionally biased region" description="Basic and acidic residues" evidence="5">
    <location>
        <begin position="79"/>
        <end position="103"/>
    </location>
</feature>
<dbReference type="InterPro" id="IPR011990">
    <property type="entry name" value="TPR-like_helical_dom_sf"/>
</dbReference>
<dbReference type="RefSeq" id="XP_043135481.1">
    <property type="nucleotide sequence ID" value="XM_043277620.1"/>
</dbReference>
<dbReference type="PANTHER" id="PTHR47447">
    <property type="entry name" value="OS03G0856100 PROTEIN"/>
    <property type="match status" value="1"/>
</dbReference>
<dbReference type="Pfam" id="PF13812">
    <property type="entry name" value="PPR_3"/>
    <property type="match status" value="1"/>
</dbReference>
<gene>
    <name evidence="6" type="ORF">ACHE_30946S</name>
</gene>
<feature type="compositionally biased region" description="Basic and acidic residues" evidence="5">
    <location>
        <begin position="790"/>
        <end position="809"/>
    </location>
</feature>
<dbReference type="AlphaFoldDB" id="A0A7R7ZMU1"/>
<reference evidence="6" key="2">
    <citation type="submission" date="2021-02" db="EMBL/GenBank/DDBJ databases">
        <title>Aspergillus chevalieri M1 genome sequence.</title>
        <authorList>
            <person name="Kadooka C."/>
            <person name="Mori K."/>
            <person name="Futagami T."/>
        </authorList>
    </citation>
    <scope>NUCLEOTIDE SEQUENCE</scope>
    <source>
        <strain evidence="6">M1</strain>
    </source>
</reference>
<dbReference type="GeneID" id="66981318"/>
<evidence type="ECO:0000256" key="4">
    <source>
        <dbReference type="ARBA" id="ARBA00044511"/>
    </source>
</evidence>
<proteinExistence type="inferred from homology"/>
<comment type="subunit">
    <text evidence="4">Binds to mitochondrial small subunit 15S rRNA.</text>
</comment>
<organism evidence="6 7">
    <name type="scientific">Aspergillus chevalieri</name>
    <name type="common">Eurotium chevalieri</name>
    <dbReference type="NCBI Taxonomy" id="182096"/>
    <lineage>
        <taxon>Eukaryota</taxon>
        <taxon>Fungi</taxon>
        <taxon>Dikarya</taxon>
        <taxon>Ascomycota</taxon>
        <taxon>Pezizomycotina</taxon>
        <taxon>Eurotiomycetes</taxon>
        <taxon>Eurotiomycetidae</taxon>
        <taxon>Eurotiales</taxon>
        <taxon>Aspergillaceae</taxon>
        <taxon>Aspergillus</taxon>
        <taxon>Aspergillus subgen. Aspergillus</taxon>
    </lineage>
</organism>
<dbReference type="Proteomes" id="UP000637239">
    <property type="component" value="Chromosome 3"/>
</dbReference>
<comment type="function">
    <text evidence="3">Regulates mitochondrial small subunit maturation by controlling 15S rRNA 5'-end processing. Localizes to the 5' precursor of the 15S rRNA in a position that is subsequently occupied by mS47 in the mature yeast mtSSU. Uses structure and sequence-specific RNA recognition, binding to a single-stranded region of the precursor and specifically recognizing bases -6 to -1. The exchange of Ccm1 for mS47 is coupled to the irreversible removal of precursor rRNA that is accompanied by conformational changes of the mitoribosomal proteins uS5m and mS26. These conformational changes signal completion of 5'-end rRNA processing through protection of the mature 5'-end of the 15S rRNA and stabilization of mS47. The removal of the 5' precursor together with the dissociation of Ccm1 may be catalyzed by the 5'-3' exoribonuclease Pet127. Involved in the specific removal of group I introns in mitochondrial encoded transcripts.</text>
</comment>
<evidence type="ECO:0000313" key="7">
    <source>
        <dbReference type="Proteomes" id="UP000637239"/>
    </source>
</evidence>
<dbReference type="InterPro" id="IPR002885">
    <property type="entry name" value="PPR_rpt"/>
</dbReference>
<evidence type="ECO:0000256" key="5">
    <source>
        <dbReference type="SAM" id="MobiDB-lite"/>
    </source>
</evidence>
<keyword evidence="2" id="KW-0677">Repeat</keyword>
<dbReference type="EMBL" id="AP024418">
    <property type="protein sequence ID" value="BCR86959.1"/>
    <property type="molecule type" value="Genomic_DNA"/>
</dbReference>
<evidence type="ECO:0000256" key="3">
    <source>
        <dbReference type="ARBA" id="ARBA00044493"/>
    </source>
</evidence>
<evidence type="ECO:0000256" key="1">
    <source>
        <dbReference type="ARBA" id="ARBA00006192"/>
    </source>
</evidence>
<dbReference type="KEGG" id="ache:ACHE_30946S"/>
<reference evidence="6" key="1">
    <citation type="submission" date="2021-01" db="EMBL/GenBank/DDBJ databases">
        <authorList>
            <consortium name="Aspergillus chevalieri M1 genome sequencing consortium"/>
            <person name="Kazuki M."/>
            <person name="Futagami T."/>
        </authorList>
    </citation>
    <scope>NUCLEOTIDE SEQUENCE</scope>
    <source>
        <strain evidence="6">M1</strain>
    </source>
</reference>
<evidence type="ECO:0008006" key="8">
    <source>
        <dbReference type="Google" id="ProtNLM"/>
    </source>
</evidence>
<dbReference type="Gene3D" id="1.25.40.10">
    <property type="entry name" value="Tetratricopeptide repeat domain"/>
    <property type="match status" value="2"/>
</dbReference>
<dbReference type="PANTHER" id="PTHR47447:SF17">
    <property type="entry name" value="OS12G0638900 PROTEIN"/>
    <property type="match status" value="1"/>
</dbReference>
<protein>
    <recommendedName>
        <fullName evidence="8">Pentatricopeptide repeat protein</fullName>
    </recommendedName>
</protein>
<evidence type="ECO:0000256" key="2">
    <source>
        <dbReference type="ARBA" id="ARBA00022737"/>
    </source>
</evidence>
<sequence>MSLCPLLRSRFSSGLQSCAPQRRISLRHWHRPRIQSNAAIYSIGHARYSNTAASGVGRVESSAVRQDDIVEHVPPSLQTDHHNPSAFADNDRIGGTCRHDMRESGSSMPSQHDTQDRTQQPPQPPHEGSRSSEPNDVGATPQILRRGGIPTKYVGWFNREVKSKIENIADEDVSLRSLSLDPNVTFLYSGRTEFEQWESALNTLLWAKQHNTTRAISEKPAFNLLDDAQDLIVMIQKDCLGSFKTAWEELEPHVKAAHWQRLALWLLQRSPLAIPEFLYITTQSNQKPDCRMVVDCFQFLTTHYPEEWKYWSKGSLTHASVIQTCLDRKNWPIAKVPQNSIRLYMACTDYSGLCNVLQWMKEGHNLGGWNILNLVRGFVKHQDAERALETFQYITTINDERFNMDSTGVMRHCCKILTLDSVADGPNGRNFRILPRLLEMGIRPDRDMMNLVLLNAFRTGDPQLGLDVLDFMQNRSYEFDAYTYSILLTDAVGRGDRERVATLIKEIEGLPEIRRNSHVASKLMHAYYVFVARNMDADVEPSRIFYAMLDLYVELYDITPLKELLLVPSEYTPTVKGLNEQPTLIALFLVIATYFRCQRRYQHVERIYSRFRELVLQGHKHFAPLAATDHTYNVFLSTLRDNPHGMRLCVRIVQDMLQSPSTIAVNNEFEKRTINHVKPAAQTWTILLSAFLYNRQLYAAEKVKEMMAKHNIEYNQVVWNTVINGYANAQNIPDLAMAIRTMEEQGFAVDEYTMRSLRYLHNPERLWEVMDEFDQVEAMSRGEENVGEQKPSEPRVTRSPEEEAAREHEELLEQGLRRLIEKKKAKY</sequence>
<keyword evidence="7" id="KW-1185">Reference proteome</keyword>
<comment type="similarity">
    <text evidence="1">Belongs to the CCM1 family.</text>
</comment>
<name>A0A7R7ZMU1_ASPCH</name>
<feature type="region of interest" description="Disordered" evidence="5">
    <location>
        <begin position="778"/>
        <end position="809"/>
    </location>
</feature>
<evidence type="ECO:0000313" key="6">
    <source>
        <dbReference type="EMBL" id="BCR86959.1"/>
    </source>
</evidence>
<accession>A0A7R7ZMU1</accession>
<feature type="region of interest" description="Disordered" evidence="5">
    <location>
        <begin position="74"/>
        <end position="144"/>
    </location>
</feature>